<feature type="region of interest" description="Disordered" evidence="1">
    <location>
        <begin position="19"/>
        <end position="39"/>
    </location>
</feature>
<gene>
    <name evidence="2" type="ordered locus">BN6_18380</name>
</gene>
<accession>K0JY90</accession>
<name>K0JY90_SACES</name>
<evidence type="ECO:0000256" key="1">
    <source>
        <dbReference type="SAM" id="MobiDB-lite"/>
    </source>
</evidence>
<dbReference type="Proteomes" id="UP000006281">
    <property type="component" value="Chromosome"/>
</dbReference>
<keyword evidence="3" id="KW-1185">Reference proteome</keyword>
<dbReference type="HOGENOM" id="CLU_3316506_0_0_11"/>
<evidence type="ECO:0000313" key="2">
    <source>
        <dbReference type="EMBL" id="CCH29158.1"/>
    </source>
</evidence>
<dbReference type="EMBL" id="HE804045">
    <property type="protein sequence ID" value="CCH29158.1"/>
    <property type="molecule type" value="Genomic_DNA"/>
</dbReference>
<reference evidence="2 3" key="1">
    <citation type="journal article" date="2012" name="BMC Genomics">
        <title>Complete genome sequence of Saccharothrix espanaensis DSM 44229T and comparison to the other completely sequenced Pseudonocardiaceae.</title>
        <authorList>
            <person name="Strobel T."/>
            <person name="Al-Dilaimi A."/>
            <person name="Blom J."/>
            <person name="Gessner A."/>
            <person name="Kalinowski J."/>
            <person name="Luzhetska M."/>
            <person name="Puhler A."/>
            <person name="Szczepanowski R."/>
            <person name="Bechthold A."/>
            <person name="Ruckert C."/>
        </authorList>
    </citation>
    <scope>NUCLEOTIDE SEQUENCE [LARGE SCALE GENOMIC DNA]</scope>
    <source>
        <strain evidence="3">ATCC 51144 / DSM 44229 / JCM 9112 / NBRC 15066 / NRRL 15764</strain>
    </source>
</reference>
<dbReference type="KEGG" id="sesp:BN6_18380"/>
<organism evidence="2 3">
    <name type="scientific">Saccharothrix espanaensis (strain ATCC 51144 / DSM 44229 / JCM 9112 / NBRC 15066 / NRRL 15764)</name>
    <dbReference type="NCBI Taxonomy" id="1179773"/>
    <lineage>
        <taxon>Bacteria</taxon>
        <taxon>Bacillati</taxon>
        <taxon>Actinomycetota</taxon>
        <taxon>Actinomycetes</taxon>
        <taxon>Pseudonocardiales</taxon>
        <taxon>Pseudonocardiaceae</taxon>
        <taxon>Saccharothrix</taxon>
    </lineage>
</organism>
<evidence type="ECO:0000313" key="3">
    <source>
        <dbReference type="Proteomes" id="UP000006281"/>
    </source>
</evidence>
<dbReference type="PATRIC" id="fig|1179773.3.peg.1844"/>
<sequence>MTPEKPLGEMDVAELLANQVDQEPAERAQPVADNSSDTE</sequence>
<protein>
    <submittedName>
        <fullName evidence="2">Uncharacterized protein</fullName>
    </submittedName>
</protein>
<proteinExistence type="predicted"/>
<dbReference type="AlphaFoldDB" id="K0JY90"/>